<dbReference type="InterPro" id="IPR036844">
    <property type="entry name" value="Hint_dom_sf"/>
</dbReference>
<organism evidence="2 3">
    <name type="scientific">Ruixingdingia sedimenti</name>
    <dbReference type="NCBI Taxonomy" id="3073604"/>
    <lineage>
        <taxon>Bacteria</taxon>
        <taxon>Pseudomonadati</taxon>
        <taxon>Pseudomonadota</taxon>
        <taxon>Alphaproteobacteria</taxon>
        <taxon>Rhodobacterales</taxon>
        <taxon>Paracoccaceae</taxon>
        <taxon>Ruixingdingia</taxon>
    </lineage>
</organism>
<sequence length="330" mass="35289">MTQEADGAAQRLSVYPAGDIYVVSGANLGDGLGAPAELSLGDIYELDPDAQPRLLALAQPRGDAAAAGRQQLVAPGSEVGAPGDPVMLTARLVMMAPDGDRVELLVLHHRAAGRSSAAGIHVLPLSAIAPRTEYTLLSAEDSPADVRLADLLCLSFCRGTRIALASGAQVPIEQLQPGDRVLTRDHGPQPLRWIGRTTLRARGGFAPVVIAAGTMGNDADLIVGQHHRLFLYQRDRRAGVATAELLVQARHLVDGSRIYLREGGFAEYFSLVFERHEIIYAEGIPVESLMINDTTIARLPDGLAEELRARFPGLSQSQHFGTELPEPPAR</sequence>
<feature type="domain" description="Hedgehog/Intein (Hint)" evidence="1">
    <location>
        <begin position="155"/>
        <end position="291"/>
    </location>
</feature>
<keyword evidence="3" id="KW-1185">Reference proteome</keyword>
<evidence type="ECO:0000259" key="1">
    <source>
        <dbReference type="Pfam" id="PF13403"/>
    </source>
</evidence>
<accession>A0ABU1F4P9</accession>
<proteinExistence type="predicted"/>
<dbReference type="Proteomes" id="UP001247754">
    <property type="component" value="Unassembled WGS sequence"/>
</dbReference>
<reference evidence="2 3" key="1">
    <citation type="submission" date="2023-09" db="EMBL/GenBank/DDBJ databases">
        <title>Xinfangfangia sedmenti sp. nov., isolated the sedment.</title>
        <authorList>
            <person name="Xu L."/>
        </authorList>
    </citation>
    <scope>NUCLEOTIDE SEQUENCE [LARGE SCALE GENOMIC DNA]</scope>
    <source>
        <strain evidence="2 3">LG-4</strain>
    </source>
</reference>
<comment type="caution">
    <text evidence="2">The sequence shown here is derived from an EMBL/GenBank/DDBJ whole genome shotgun (WGS) entry which is preliminary data.</text>
</comment>
<evidence type="ECO:0000313" key="2">
    <source>
        <dbReference type="EMBL" id="MDR5651851.1"/>
    </source>
</evidence>
<evidence type="ECO:0000313" key="3">
    <source>
        <dbReference type="Proteomes" id="UP001247754"/>
    </source>
</evidence>
<dbReference type="Gene3D" id="2.170.16.10">
    <property type="entry name" value="Hedgehog/Intein (Hint) domain"/>
    <property type="match status" value="1"/>
</dbReference>
<protein>
    <submittedName>
        <fullName evidence="2">Hint domain-containing protein</fullName>
    </submittedName>
</protein>
<dbReference type="InterPro" id="IPR028992">
    <property type="entry name" value="Hedgehog/Intein_dom"/>
</dbReference>
<gene>
    <name evidence="2" type="ORF">RGD00_04510</name>
</gene>
<dbReference type="SUPFAM" id="SSF51294">
    <property type="entry name" value="Hedgehog/intein (Hint) domain"/>
    <property type="match status" value="1"/>
</dbReference>
<name>A0ABU1F4P9_9RHOB</name>
<dbReference type="EMBL" id="JAVKPH010000003">
    <property type="protein sequence ID" value="MDR5651851.1"/>
    <property type="molecule type" value="Genomic_DNA"/>
</dbReference>
<dbReference type="Pfam" id="PF13403">
    <property type="entry name" value="Hint_2"/>
    <property type="match status" value="1"/>
</dbReference>
<dbReference type="RefSeq" id="WP_310456098.1">
    <property type="nucleotide sequence ID" value="NZ_JAVKPH010000003.1"/>
</dbReference>